<sequence>MDDRAVSDAMTEIGLALAMAFFCLLVLVLISVGPPDGAPVAGPEAPRLQTAARWEGQGRPVGADERLVLFHGGRFLDRKGGAVDPAAVAGAVVLAVDPGLPLERVLAARAQFAGGVVVTPLDADWLNHLSRGVSK</sequence>
<dbReference type="Proteomes" id="UP000198615">
    <property type="component" value="Unassembled WGS sequence"/>
</dbReference>
<dbReference type="EMBL" id="FNBW01000007">
    <property type="protein sequence ID" value="SDF86790.1"/>
    <property type="molecule type" value="Genomic_DNA"/>
</dbReference>
<evidence type="ECO:0000313" key="2">
    <source>
        <dbReference type="EMBL" id="SDF86790.1"/>
    </source>
</evidence>
<proteinExistence type="predicted"/>
<reference evidence="2 3" key="1">
    <citation type="submission" date="2016-10" db="EMBL/GenBank/DDBJ databases">
        <authorList>
            <person name="Varghese N."/>
            <person name="Submissions S."/>
        </authorList>
    </citation>
    <scope>NUCLEOTIDE SEQUENCE [LARGE SCALE GENOMIC DNA]</scope>
    <source>
        <strain evidence="2 3">DSM 18839</strain>
    </source>
</reference>
<accession>A0A8G2BIE7</accession>
<dbReference type="RefSeq" id="WP_175474214.1">
    <property type="nucleotide sequence ID" value="NZ_FNBW01000007.1"/>
</dbReference>
<feature type="transmembrane region" description="Helical" evidence="1">
    <location>
        <begin position="12"/>
        <end position="33"/>
    </location>
</feature>
<name>A0A8G2BIE7_9PROT</name>
<keyword evidence="1" id="KW-0812">Transmembrane</keyword>
<keyword evidence="1" id="KW-1133">Transmembrane helix</keyword>
<comment type="caution">
    <text evidence="2">The sequence shown here is derived from an EMBL/GenBank/DDBJ whole genome shotgun (WGS) entry which is preliminary data.</text>
</comment>
<evidence type="ECO:0000313" key="3">
    <source>
        <dbReference type="Proteomes" id="UP000198615"/>
    </source>
</evidence>
<keyword evidence="1" id="KW-0472">Membrane</keyword>
<protein>
    <submittedName>
        <fullName evidence="2">Uncharacterized protein</fullName>
    </submittedName>
</protein>
<organism evidence="2 3">
    <name type="scientific">Thalassobaculum litoreum DSM 18839</name>
    <dbReference type="NCBI Taxonomy" id="1123362"/>
    <lineage>
        <taxon>Bacteria</taxon>
        <taxon>Pseudomonadati</taxon>
        <taxon>Pseudomonadota</taxon>
        <taxon>Alphaproteobacteria</taxon>
        <taxon>Rhodospirillales</taxon>
        <taxon>Thalassobaculaceae</taxon>
        <taxon>Thalassobaculum</taxon>
    </lineage>
</organism>
<keyword evidence="3" id="KW-1185">Reference proteome</keyword>
<dbReference type="AlphaFoldDB" id="A0A8G2BIE7"/>
<evidence type="ECO:0000256" key="1">
    <source>
        <dbReference type="SAM" id="Phobius"/>
    </source>
</evidence>
<gene>
    <name evidence="2" type="ORF">SAMN05660686_02620</name>
</gene>